<evidence type="ECO:0000313" key="1">
    <source>
        <dbReference type="EMBL" id="KAK3494456.1"/>
    </source>
</evidence>
<dbReference type="GeneID" id="87869448"/>
<organism evidence="1 2">
    <name type="scientific">Neurospora hispaniola</name>
    <dbReference type="NCBI Taxonomy" id="588809"/>
    <lineage>
        <taxon>Eukaryota</taxon>
        <taxon>Fungi</taxon>
        <taxon>Dikarya</taxon>
        <taxon>Ascomycota</taxon>
        <taxon>Pezizomycotina</taxon>
        <taxon>Sordariomycetes</taxon>
        <taxon>Sordariomycetidae</taxon>
        <taxon>Sordariales</taxon>
        <taxon>Sordariaceae</taxon>
        <taxon>Neurospora</taxon>
    </lineage>
</organism>
<comment type="caution">
    <text evidence="1">The sequence shown here is derived from an EMBL/GenBank/DDBJ whole genome shotgun (WGS) entry which is preliminary data.</text>
</comment>
<reference evidence="1 2" key="1">
    <citation type="journal article" date="2023" name="Mol. Phylogenet. Evol.">
        <title>Genome-scale phylogeny and comparative genomics of the fungal order Sordariales.</title>
        <authorList>
            <person name="Hensen N."/>
            <person name="Bonometti L."/>
            <person name="Westerberg I."/>
            <person name="Brannstrom I.O."/>
            <person name="Guillou S."/>
            <person name="Cros-Aarteil S."/>
            <person name="Calhoun S."/>
            <person name="Haridas S."/>
            <person name="Kuo A."/>
            <person name="Mondo S."/>
            <person name="Pangilinan J."/>
            <person name="Riley R."/>
            <person name="LaButti K."/>
            <person name="Andreopoulos B."/>
            <person name="Lipzen A."/>
            <person name="Chen C."/>
            <person name="Yan M."/>
            <person name="Daum C."/>
            <person name="Ng V."/>
            <person name="Clum A."/>
            <person name="Steindorff A."/>
            <person name="Ohm R.A."/>
            <person name="Martin F."/>
            <person name="Silar P."/>
            <person name="Natvig D.O."/>
            <person name="Lalanne C."/>
            <person name="Gautier V."/>
            <person name="Ament-Velasquez S.L."/>
            <person name="Kruys A."/>
            <person name="Hutchinson M.I."/>
            <person name="Powell A.J."/>
            <person name="Barry K."/>
            <person name="Miller A.N."/>
            <person name="Grigoriev I.V."/>
            <person name="Debuchy R."/>
            <person name="Gladieux P."/>
            <person name="Hiltunen Thoren M."/>
            <person name="Johannesson H."/>
        </authorList>
    </citation>
    <scope>NUCLEOTIDE SEQUENCE [LARGE SCALE GENOMIC DNA]</scope>
    <source>
        <strain evidence="1 2">FGSC 10403</strain>
    </source>
</reference>
<evidence type="ECO:0000313" key="2">
    <source>
        <dbReference type="Proteomes" id="UP001285908"/>
    </source>
</evidence>
<dbReference type="Proteomes" id="UP001285908">
    <property type="component" value="Unassembled WGS sequence"/>
</dbReference>
<name>A0AAJ0MSM6_9PEZI</name>
<dbReference type="EMBL" id="JAULSX010000003">
    <property type="protein sequence ID" value="KAK3494456.1"/>
    <property type="molecule type" value="Genomic_DNA"/>
</dbReference>
<dbReference type="RefSeq" id="XP_062693885.1">
    <property type="nucleotide sequence ID" value="XM_062831826.1"/>
</dbReference>
<dbReference type="AlphaFoldDB" id="A0AAJ0MSM6"/>
<proteinExistence type="predicted"/>
<gene>
    <name evidence="1" type="ORF">B0T23DRAFT_108728</name>
</gene>
<accession>A0AAJ0MSM6</accession>
<keyword evidence="2" id="KW-1185">Reference proteome</keyword>
<sequence>MIISAPLLILKPVISSHLHYWVRADISSKQTQRGWPSVEALRNQNPGGPGFCGVTLFLDFNVVSLTPFRAYVDGGTIGFPPYFLWPINFHDYSLHRLYNDICFLA</sequence>
<protein>
    <submittedName>
        <fullName evidence="1">Uncharacterized protein</fullName>
    </submittedName>
</protein>